<protein>
    <submittedName>
        <fullName evidence="2">C2H2-type domain-containing protein</fullName>
    </submittedName>
</protein>
<dbReference type="Proteomes" id="UP000887579">
    <property type="component" value="Unplaced"/>
</dbReference>
<accession>A0AC34F8A8</accession>
<dbReference type="WBParaSite" id="ES5_v2.g13314.t1">
    <property type="protein sequence ID" value="ES5_v2.g13314.t1"/>
    <property type="gene ID" value="ES5_v2.g13314"/>
</dbReference>
<organism evidence="1 2">
    <name type="scientific">Panagrolaimus sp. ES5</name>
    <dbReference type="NCBI Taxonomy" id="591445"/>
    <lineage>
        <taxon>Eukaryota</taxon>
        <taxon>Metazoa</taxon>
        <taxon>Ecdysozoa</taxon>
        <taxon>Nematoda</taxon>
        <taxon>Chromadorea</taxon>
        <taxon>Rhabditida</taxon>
        <taxon>Tylenchina</taxon>
        <taxon>Panagrolaimomorpha</taxon>
        <taxon>Panagrolaimoidea</taxon>
        <taxon>Panagrolaimidae</taxon>
        <taxon>Panagrolaimus</taxon>
    </lineage>
</organism>
<proteinExistence type="predicted"/>
<reference evidence="2" key="1">
    <citation type="submission" date="2022-11" db="UniProtKB">
        <authorList>
            <consortium name="WormBaseParasite"/>
        </authorList>
    </citation>
    <scope>IDENTIFICATION</scope>
</reference>
<name>A0AC34F8A8_9BILA</name>
<sequence>MTAMMEFMDVITIDDGSDDEDTQSSRNSSIVNGGTNYFASGATINITNERPLDLSQFLNFSTTAPKEITPPPQYAPPPRASSMTINAPFMSRASFLPRESPIKNVTKKTTNYINGLNGIRNGHFIVPNSSTKQPLNNTLPKILTDGNNRKRSLEPARQVQPSTTKSNDKRAKKDVHGSVNYIVSEPHQGFPAQDGEEFAGQFRCTSLNCNKVLSNNVSFMYHLWAHIAFFQRREFSTDYDQMTDEKFTRMCPVCLTVFETAFEKTRHYLEVHRGVFATYRLCHICESVDHDGKHVTEITHRPNELPYECRKCKFRSSSRMALIDHFSKVHIGTTMLMCPFCPFSTQISASERMKPVVLAKNYVQHVTEHGNIIAKKCSCCSYKFIDEERFEKHTKCHQNEQHRYSLQSKAFKTLKDESLKTKPRHEQLTLLKCVECSTQFPKAEDHFDELRKCDRCSFETTCIQSYWNHMHLSDCDPENEERFALAVTKDENFVRPKISFKIRKNLGVMKSKDYIQNFRMFRDFEYDRKPKPLPKSEEKTEIDLIKERREKLRNMTTARRTNDIPSYILDGIAESLFAEDKEDVETMEFIKGIRVPITSLVEEFLAEKKRKTEEEADEEMPEAGENSESAKTTTTPALLMEVDEPTTKKSTVEEEEQKEKKKVKNVEMEAAPNDV</sequence>
<evidence type="ECO:0000313" key="2">
    <source>
        <dbReference type="WBParaSite" id="ES5_v2.g13314.t1"/>
    </source>
</evidence>
<evidence type="ECO:0000313" key="1">
    <source>
        <dbReference type="Proteomes" id="UP000887579"/>
    </source>
</evidence>